<accession>H6Q8D5</accession>
<keyword evidence="3" id="KW-1185">Reference proteome</keyword>
<dbReference type="HOGENOM" id="CLU_1080177_0_0_2"/>
<dbReference type="SUPFAM" id="SSF103501">
    <property type="entry name" value="Respiratory nitrate reductase 1 gamma chain"/>
    <property type="match status" value="1"/>
</dbReference>
<keyword evidence="1" id="KW-0812">Transmembrane</keyword>
<dbReference type="EMBL" id="CP003316">
    <property type="protein sequence ID" value="AFA38942.1"/>
    <property type="molecule type" value="Genomic_DNA"/>
</dbReference>
<protein>
    <recommendedName>
        <fullName evidence="4">Nitrate reductase gamma subunit</fullName>
    </recommendedName>
</protein>
<gene>
    <name evidence="2" type="ordered locus">Pogu_0915</name>
</gene>
<sequence length="255" mass="29186">MEILEFSLFVLFPAALAIFALGASYRLFRYVFLYRKGVYIHRDSSFAFKIKSLVLSFLRPTSFNLRTKPMEFVFGFMLMHAIGLIPLIFLLAQHIAYIEAIIPFYGLLWPLAIPISPITGALTVTSPVGVKQVETLWGPLTIVLNGDFLAIFAILGATYKSFAKIYERFKGHKNVRIGDLLIWPLLLAVLITGWLAAHHTPSGDIVWYRTMLGLHIAFAALFVAVWPFTKFFHFLWGYWYGKLHEWYDMAIKRGV</sequence>
<dbReference type="Proteomes" id="UP000009062">
    <property type="component" value="Chromosome"/>
</dbReference>
<dbReference type="eggNOG" id="arCOG06072">
    <property type="taxonomic scope" value="Archaea"/>
</dbReference>
<keyword evidence="1" id="KW-1133">Transmembrane helix</keyword>
<dbReference type="KEGG" id="pog:Pogu_0915"/>
<feature type="transmembrane region" description="Helical" evidence="1">
    <location>
        <begin position="206"/>
        <end position="228"/>
    </location>
</feature>
<feature type="transmembrane region" description="Helical" evidence="1">
    <location>
        <begin position="72"/>
        <end position="92"/>
    </location>
</feature>
<dbReference type="STRING" id="698757.Pogu_0915"/>
<reference evidence="2 3" key="1">
    <citation type="journal article" date="2012" name="Stand. Genomic Sci.">
        <title>Complete genome sequence of Pyrobaculum oguniense.</title>
        <authorList>
            <person name="Bernick D.L."/>
            <person name="Karplus K."/>
            <person name="Lui L.M."/>
            <person name="Coker J.K."/>
            <person name="Murphy J.N."/>
            <person name="Chan P.P."/>
            <person name="Cozen A.E."/>
            <person name="Lowe T.M."/>
        </authorList>
    </citation>
    <scope>NUCLEOTIDE SEQUENCE [LARGE SCALE GENOMIC DNA]</scope>
    <source>
        <strain evidence="2 3">TE7</strain>
    </source>
</reference>
<feature type="transmembrane region" description="Helical" evidence="1">
    <location>
        <begin position="104"/>
        <end position="124"/>
    </location>
</feature>
<organism evidence="2 3">
    <name type="scientific">Pyrobaculum oguniense (strain DSM 13380 / JCM 10595 / TE7)</name>
    <dbReference type="NCBI Taxonomy" id="698757"/>
    <lineage>
        <taxon>Archaea</taxon>
        <taxon>Thermoproteota</taxon>
        <taxon>Thermoprotei</taxon>
        <taxon>Thermoproteales</taxon>
        <taxon>Thermoproteaceae</taxon>
        <taxon>Pyrobaculum</taxon>
    </lineage>
</organism>
<feature type="transmembrane region" description="Helical" evidence="1">
    <location>
        <begin position="6"/>
        <end position="25"/>
    </location>
</feature>
<dbReference type="InterPro" id="IPR036197">
    <property type="entry name" value="NarG-like_sf"/>
</dbReference>
<dbReference type="AlphaFoldDB" id="H6Q8D5"/>
<evidence type="ECO:0008006" key="4">
    <source>
        <dbReference type="Google" id="ProtNLM"/>
    </source>
</evidence>
<feature type="transmembrane region" description="Helical" evidence="1">
    <location>
        <begin position="136"/>
        <end position="159"/>
    </location>
</feature>
<evidence type="ECO:0000256" key="1">
    <source>
        <dbReference type="SAM" id="Phobius"/>
    </source>
</evidence>
<keyword evidence="1" id="KW-0472">Membrane</keyword>
<feature type="transmembrane region" description="Helical" evidence="1">
    <location>
        <begin position="180"/>
        <end position="200"/>
    </location>
</feature>
<evidence type="ECO:0000313" key="3">
    <source>
        <dbReference type="Proteomes" id="UP000009062"/>
    </source>
</evidence>
<name>H6Q8D5_PYROT</name>
<proteinExistence type="predicted"/>
<evidence type="ECO:0000313" key="2">
    <source>
        <dbReference type="EMBL" id="AFA38942.1"/>
    </source>
</evidence>